<gene>
    <name evidence="1" type="ORF">A3C17_03105</name>
</gene>
<proteinExistence type="predicted"/>
<dbReference type="Proteomes" id="UP000177097">
    <property type="component" value="Unassembled WGS sequence"/>
</dbReference>
<sequence>MVIFLISDLLQENAVALLRIKIRTGKRDGIPFRRRSGFGGQAKRLACIIPLEEVKKSDTIRPESQPTRFWRAPFKESVHRSSLWFSPVLSGALFQVGEPPLAAPYNQQA</sequence>
<organism evidence="1 2">
    <name type="scientific">Candidatus Uhrbacteria bacterium RIFCSPHIGHO2_02_FULL_53_13</name>
    <dbReference type="NCBI Taxonomy" id="1802389"/>
    <lineage>
        <taxon>Bacteria</taxon>
        <taxon>Candidatus Uhriibacteriota</taxon>
    </lineage>
</organism>
<comment type="caution">
    <text evidence="1">The sequence shown here is derived from an EMBL/GenBank/DDBJ whole genome shotgun (WGS) entry which is preliminary data.</text>
</comment>
<dbReference type="EMBL" id="MGDX01000013">
    <property type="protein sequence ID" value="OGL71425.1"/>
    <property type="molecule type" value="Genomic_DNA"/>
</dbReference>
<dbReference type="AlphaFoldDB" id="A0A1F7TZJ6"/>
<protein>
    <submittedName>
        <fullName evidence="1">Uncharacterized protein</fullName>
    </submittedName>
</protein>
<accession>A0A1F7TZJ6</accession>
<evidence type="ECO:0000313" key="2">
    <source>
        <dbReference type="Proteomes" id="UP000177097"/>
    </source>
</evidence>
<evidence type="ECO:0000313" key="1">
    <source>
        <dbReference type="EMBL" id="OGL71425.1"/>
    </source>
</evidence>
<name>A0A1F7TZJ6_9BACT</name>
<dbReference type="STRING" id="1802389.A3C17_03105"/>
<reference evidence="1 2" key="1">
    <citation type="journal article" date="2016" name="Nat. Commun.">
        <title>Thousands of microbial genomes shed light on interconnected biogeochemical processes in an aquifer system.</title>
        <authorList>
            <person name="Anantharaman K."/>
            <person name="Brown C.T."/>
            <person name="Hug L.A."/>
            <person name="Sharon I."/>
            <person name="Castelle C.J."/>
            <person name="Probst A.J."/>
            <person name="Thomas B.C."/>
            <person name="Singh A."/>
            <person name="Wilkins M.J."/>
            <person name="Karaoz U."/>
            <person name="Brodie E.L."/>
            <person name="Williams K.H."/>
            <person name="Hubbard S.S."/>
            <person name="Banfield J.F."/>
        </authorList>
    </citation>
    <scope>NUCLEOTIDE SEQUENCE [LARGE SCALE GENOMIC DNA]</scope>
</reference>